<comment type="subcellular location">
    <subcellularLocation>
        <location evidence="1">Nucleus</location>
    </subcellularLocation>
</comment>
<dbReference type="eggNOG" id="ENOG502SBII">
    <property type="taxonomic scope" value="Eukaryota"/>
</dbReference>
<dbReference type="HOGENOM" id="CLU_063266_2_1_1"/>
<dbReference type="FunCoup" id="I4YF47">
    <property type="interactions" value="200"/>
</dbReference>
<dbReference type="GO" id="GO:0010774">
    <property type="term" value="P:meiotic strand invasion involved in reciprocal meiotic recombination"/>
    <property type="evidence" value="ECO:0007669"/>
    <property type="project" value="TreeGrafter"/>
</dbReference>
<keyword evidence="3" id="KW-0233">DNA recombination</keyword>
<accession>I4YF47</accession>
<keyword evidence="5" id="KW-0469">Meiosis</keyword>
<keyword evidence="8" id="KW-1185">Reference proteome</keyword>
<comment type="similarity">
    <text evidence="2">Belongs to the HOP2 family.</text>
</comment>
<dbReference type="OMA" id="QKYHREW"/>
<protein>
    <recommendedName>
        <fullName evidence="6">Homologous-pairing protein 2 winged helix domain-containing protein</fullName>
    </recommendedName>
</protein>
<dbReference type="PANTHER" id="PTHR15938">
    <property type="entry name" value="TBP-1 INTERACTING PROTEIN"/>
    <property type="match status" value="1"/>
</dbReference>
<dbReference type="Pfam" id="PF07106">
    <property type="entry name" value="WHD_TBPIP"/>
    <property type="match status" value="1"/>
</dbReference>
<dbReference type="GO" id="GO:0000709">
    <property type="term" value="P:meiotic joint molecule formation"/>
    <property type="evidence" value="ECO:0007669"/>
    <property type="project" value="TreeGrafter"/>
</dbReference>
<evidence type="ECO:0000256" key="3">
    <source>
        <dbReference type="ARBA" id="ARBA00023172"/>
    </source>
</evidence>
<dbReference type="EMBL" id="JH668227">
    <property type="protein sequence ID" value="EIM22589.1"/>
    <property type="molecule type" value="Genomic_DNA"/>
</dbReference>
<evidence type="ECO:0000313" key="8">
    <source>
        <dbReference type="Proteomes" id="UP000005242"/>
    </source>
</evidence>
<dbReference type="GeneID" id="18471013"/>
<dbReference type="PANTHER" id="PTHR15938:SF0">
    <property type="entry name" value="HOMOLOGOUS-PAIRING PROTEIN 2 HOMOLOG"/>
    <property type="match status" value="1"/>
</dbReference>
<proteinExistence type="inferred from homology"/>
<keyword evidence="4" id="KW-0539">Nucleus</keyword>
<organism evidence="7 8">
    <name type="scientific">Wallemia mellicola (strain ATCC MYA-4683 / CBS 633.66)</name>
    <name type="common">Wallemia sebi (CBS 633.66)</name>
    <dbReference type="NCBI Taxonomy" id="671144"/>
    <lineage>
        <taxon>Eukaryota</taxon>
        <taxon>Fungi</taxon>
        <taxon>Dikarya</taxon>
        <taxon>Basidiomycota</taxon>
        <taxon>Wallemiomycotina</taxon>
        <taxon>Wallemiomycetes</taxon>
        <taxon>Wallemiales</taxon>
        <taxon>Wallemiaceae</taxon>
        <taxon>Wallemia</taxon>
    </lineage>
</organism>
<dbReference type="InParanoid" id="I4YF47"/>
<evidence type="ECO:0000256" key="2">
    <source>
        <dbReference type="ARBA" id="ARBA00007922"/>
    </source>
</evidence>
<dbReference type="GO" id="GO:0120231">
    <property type="term" value="C:DNA recombinase auxiliary factor complex"/>
    <property type="evidence" value="ECO:0007669"/>
    <property type="project" value="TreeGrafter"/>
</dbReference>
<feature type="domain" description="Homologous-pairing protein 2 winged helix" evidence="6">
    <location>
        <begin position="11"/>
        <end position="74"/>
    </location>
</feature>
<evidence type="ECO:0000256" key="5">
    <source>
        <dbReference type="ARBA" id="ARBA00023254"/>
    </source>
</evidence>
<evidence type="ECO:0000256" key="4">
    <source>
        <dbReference type="ARBA" id="ARBA00023242"/>
    </source>
</evidence>
<dbReference type="GO" id="GO:0003690">
    <property type="term" value="F:double-stranded DNA binding"/>
    <property type="evidence" value="ECO:0007669"/>
    <property type="project" value="TreeGrafter"/>
</dbReference>
<name>I4YF47_WALMC</name>
<reference evidence="7 8" key="1">
    <citation type="journal article" date="2012" name="Fungal Genet. Biol.">
        <title>The genome of the xerotolerant mold Wallemia sebi reveals adaptations to osmotic stress and suggests cryptic sexual reproduction.</title>
        <authorList>
            <person name="Padamsee M."/>
            <person name="Kumar T.K.A."/>
            <person name="Riley R."/>
            <person name="Binder M."/>
            <person name="Boyd A."/>
            <person name="Calvo A.M."/>
            <person name="Furukawa K."/>
            <person name="Hesse C."/>
            <person name="Hohmann S."/>
            <person name="James T.Y."/>
            <person name="LaButti K."/>
            <person name="Lapidus A."/>
            <person name="Lindquist E."/>
            <person name="Lucas S."/>
            <person name="Miller K."/>
            <person name="Shantappa S."/>
            <person name="Grigoriev I.V."/>
            <person name="Hibbett D.S."/>
            <person name="McLaughlin D.J."/>
            <person name="Spatafora J.W."/>
            <person name="Aime M.C."/>
        </authorList>
    </citation>
    <scope>NUCLEOTIDE SEQUENCE [LARGE SCALE GENOMIC DNA]</scope>
    <source>
        <strain evidence="8">ATCC MYA-4683 / CBS 633.66</strain>
    </source>
</reference>
<dbReference type="KEGG" id="wse:WALSEDRAFT_27852"/>
<gene>
    <name evidence="7" type="ORF">WALSEDRAFT_27852</name>
</gene>
<evidence type="ECO:0000313" key="7">
    <source>
        <dbReference type="EMBL" id="EIM22589.1"/>
    </source>
</evidence>
<dbReference type="RefSeq" id="XP_006957258.1">
    <property type="nucleotide sequence ID" value="XM_006957196.1"/>
</dbReference>
<dbReference type="Proteomes" id="UP000005242">
    <property type="component" value="Unassembled WGS sequence"/>
</dbReference>
<dbReference type="GO" id="GO:0000794">
    <property type="term" value="C:condensed nuclear chromosome"/>
    <property type="evidence" value="ECO:0007669"/>
    <property type="project" value="TreeGrafter"/>
</dbReference>
<dbReference type="GO" id="GO:0007129">
    <property type="term" value="P:homologous chromosome pairing at meiosis"/>
    <property type="evidence" value="ECO:0007669"/>
    <property type="project" value="TreeGrafter"/>
</dbReference>
<sequence length="223" mass="25630">MARSKMGDDELENKVVEYLRKRNRPYSATDIAANLGQNVSKLATQKVLNVCAERGLITSKTYEFPGKQSVFVANQNDDNDDISPEEKEALIVDNDTLSKECKSLNEQIGHFDNALEINAMKKLPAFNELPALIEQQQKRIIELDLYINESKDLNNMVSSEELAKVDSEFIKWKTLYRKRLRKYKDVRDALCGDEATKEDIMNLDQELGLEELDDDLKDMLKFM</sequence>
<dbReference type="STRING" id="671144.I4YF47"/>
<dbReference type="InterPro" id="IPR036388">
    <property type="entry name" value="WH-like_DNA-bd_sf"/>
</dbReference>
<evidence type="ECO:0000256" key="1">
    <source>
        <dbReference type="ARBA" id="ARBA00004123"/>
    </source>
</evidence>
<dbReference type="Gene3D" id="1.10.10.10">
    <property type="entry name" value="Winged helix-like DNA-binding domain superfamily/Winged helix DNA-binding domain"/>
    <property type="match status" value="1"/>
</dbReference>
<dbReference type="OrthoDB" id="10470373at2759"/>
<dbReference type="InterPro" id="IPR010776">
    <property type="entry name" value="Hop2_WH_dom"/>
</dbReference>
<dbReference type="GO" id="GO:0120230">
    <property type="term" value="F:recombinase activator activity"/>
    <property type="evidence" value="ECO:0007669"/>
    <property type="project" value="TreeGrafter"/>
</dbReference>
<evidence type="ECO:0000259" key="6">
    <source>
        <dbReference type="Pfam" id="PF07106"/>
    </source>
</evidence>
<dbReference type="AlphaFoldDB" id="I4YF47"/>